<accession>A0ABQ9WCV2</accession>
<gene>
    <name evidence="2" type="ORF">P7K49_000817</name>
</gene>
<feature type="domain" description="KRAB" evidence="1">
    <location>
        <begin position="32"/>
        <end position="103"/>
    </location>
</feature>
<dbReference type="CDD" id="cd07765">
    <property type="entry name" value="KRAB_A-box"/>
    <property type="match status" value="1"/>
</dbReference>
<dbReference type="EMBL" id="JASSZA010000001">
    <property type="protein sequence ID" value="KAK2119431.1"/>
    <property type="molecule type" value="Genomic_DNA"/>
</dbReference>
<dbReference type="InterPro" id="IPR001909">
    <property type="entry name" value="KRAB"/>
</dbReference>
<keyword evidence="3" id="KW-1185">Reference proteome</keyword>
<evidence type="ECO:0000313" key="2">
    <source>
        <dbReference type="EMBL" id="KAK2119431.1"/>
    </source>
</evidence>
<evidence type="ECO:0000313" key="3">
    <source>
        <dbReference type="Proteomes" id="UP001266305"/>
    </source>
</evidence>
<dbReference type="Gene3D" id="6.10.140.140">
    <property type="match status" value="1"/>
</dbReference>
<dbReference type="PROSITE" id="PS50805">
    <property type="entry name" value="KRAB"/>
    <property type="match status" value="1"/>
</dbReference>
<dbReference type="SMART" id="SM00349">
    <property type="entry name" value="KRAB"/>
    <property type="match status" value="1"/>
</dbReference>
<sequence length="136" mass="16060">MFITTSEPPQFSTLFQEQQKMNMSQVLFLASVSFQDVAVEFTQEEWQHLGPVEWTLYRDVMLENYSHLVSVGYCITKPKVISQLEQGEEPWSLEDEFLNQRYPDLNSGNKYIKVEKALIQEHREMKNFKDLNDCTK</sequence>
<evidence type="ECO:0000259" key="1">
    <source>
        <dbReference type="PROSITE" id="PS50805"/>
    </source>
</evidence>
<proteinExistence type="predicted"/>
<dbReference type="PANTHER" id="PTHR23232">
    <property type="entry name" value="KRAB DOMAIN C2H2 ZINC FINGER"/>
    <property type="match status" value="1"/>
</dbReference>
<dbReference type="InterPro" id="IPR036051">
    <property type="entry name" value="KRAB_dom_sf"/>
</dbReference>
<dbReference type="InterPro" id="IPR050169">
    <property type="entry name" value="Krueppel_C2H2_ZnF"/>
</dbReference>
<protein>
    <recommendedName>
        <fullName evidence="1">KRAB domain-containing protein</fullName>
    </recommendedName>
</protein>
<reference evidence="2 3" key="1">
    <citation type="submission" date="2023-05" db="EMBL/GenBank/DDBJ databases">
        <title>B98-5 Cell Line De Novo Hybrid Assembly: An Optical Mapping Approach.</title>
        <authorList>
            <person name="Kananen K."/>
            <person name="Auerbach J.A."/>
            <person name="Kautto E."/>
            <person name="Blachly J.S."/>
        </authorList>
    </citation>
    <scope>NUCLEOTIDE SEQUENCE [LARGE SCALE GENOMIC DNA]</scope>
    <source>
        <strain evidence="2">B95-8</strain>
        <tissue evidence="2">Cell line</tissue>
    </source>
</reference>
<dbReference type="SUPFAM" id="SSF109640">
    <property type="entry name" value="KRAB domain (Kruppel-associated box)"/>
    <property type="match status" value="1"/>
</dbReference>
<dbReference type="PANTHER" id="PTHR23232:SF117">
    <property type="entry name" value="KRAB DOMAIN-CONTAINING PROTEIN"/>
    <property type="match status" value="1"/>
</dbReference>
<organism evidence="2 3">
    <name type="scientific">Saguinus oedipus</name>
    <name type="common">Cotton-top tamarin</name>
    <name type="synonym">Oedipomidas oedipus</name>
    <dbReference type="NCBI Taxonomy" id="9490"/>
    <lineage>
        <taxon>Eukaryota</taxon>
        <taxon>Metazoa</taxon>
        <taxon>Chordata</taxon>
        <taxon>Craniata</taxon>
        <taxon>Vertebrata</taxon>
        <taxon>Euteleostomi</taxon>
        <taxon>Mammalia</taxon>
        <taxon>Eutheria</taxon>
        <taxon>Euarchontoglires</taxon>
        <taxon>Primates</taxon>
        <taxon>Haplorrhini</taxon>
        <taxon>Platyrrhini</taxon>
        <taxon>Cebidae</taxon>
        <taxon>Callitrichinae</taxon>
        <taxon>Saguinus</taxon>
    </lineage>
</organism>
<dbReference type="Pfam" id="PF01352">
    <property type="entry name" value="KRAB"/>
    <property type="match status" value="1"/>
</dbReference>
<comment type="caution">
    <text evidence="2">The sequence shown here is derived from an EMBL/GenBank/DDBJ whole genome shotgun (WGS) entry which is preliminary data.</text>
</comment>
<dbReference type="Proteomes" id="UP001266305">
    <property type="component" value="Unassembled WGS sequence"/>
</dbReference>
<name>A0ABQ9WCV2_SAGOE</name>